<feature type="region of interest" description="Disordered" evidence="2">
    <location>
        <begin position="2778"/>
        <end position="2820"/>
    </location>
</feature>
<feature type="coiled-coil region" evidence="1">
    <location>
        <begin position="1799"/>
        <end position="1826"/>
    </location>
</feature>
<evidence type="ECO:0000313" key="4">
    <source>
        <dbReference type="Proteomes" id="UP001219518"/>
    </source>
</evidence>
<feature type="coiled-coil region" evidence="1">
    <location>
        <begin position="1514"/>
        <end position="1555"/>
    </location>
</feature>
<proteinExistence type="predicted"/>
<feature type="coiled-coil region" evidence="1">
    <location>
        <begin position="312"/>
        <end position="346"/>
    </location>
</feature>
<feature type="coiled-coil region" evidence="1">
    <location>
        <begin position="193"/>
        <end position="283"/>
    </location>
</feature>
<feature type="region of interest" description="Disordered" evidence="2">
    <location>
        <begin position="2705"/>
        <end position="2728"/>
    </location>
</feature>
<accession>A0AAE1LR69</accession>
<feature type="coiled-coil region" evidence="1">
    <location>
        <begin position="1418"/>
        <end position="1466"/>
    </location>
</feature>
<protein>
    <submittedName>
        <fullName evidence="3">Leucine zipper protein 2</fullName>
    </submittedName>
</protein>
<feature type="coiled-coil region" evidence="1">
    <location>
        <begin position="576"/>
        <end position="687"/>
    </location>
</feature>
<feature type="region of interest" description="Disordered" evidence="2">
    <location>
        <begin position="2198"/>
        <end position="2234"/>
    </location>
</feature>
<comment type="caution">
    <text evidence="3">The sequence shown here is derived from an EMBL/GenBank/DDBJ whole genome shotgun (WGS) entry which is preliminary data.</text>
</comment>
<sequence>MCSIAMHQEWKDLVLKWLSCFGVGTVGRIEDVKELNFFAVVSSNHHLTDEDSFSQLLSHLHSHYPKFDKLLSDPSNASWDNEEELFLLASLLLVHASIYQPSQDLQQNASLKLNHNDQQLIVSFLEKVMDFGKQLKRDQLLSCVPSGQVRISISSSSNSPRSPHAQKTVSGGLADFLSSPVVKRQSGLFRERITSLQSDVEQEQTEKLELQEKIDQQDIQIAELVRKLKEKTCEIESLQETLKNAEEGQVALSEETGDQKAERRRLKQQLNESEDYARQLEEEIGSLRSFHETLTHKLSSAEERLFEMESVLSSNREEISVLKDQLQKEKEENLELSQQCFKFERDLNEIQLSKMLSPRRPVLDSPVKTPVSSPAPESLGFIVERQMIQKENENEELYNTLKDLERELEKMKQAYNVLEEKAENENECASRMQKKLESKIGNLEENFNAKCQELTQCSRAKEDIASRLSEVSQIKDELSMQLEDLRATKSNLLSQLQELKDSKHSLEVKVAQMNAKLVISDEREREVADLAKKRLSDLDAMSQKFYDMEVNYKKSQLEQKMIEVQLSDALKKITDAKSLKLEKMELEYQVTALKQTNESLEKQYEDANLAKKALEDKLQSLLDDKKSIDLQLKDINQKRNDLAAALNVLMHEKNVVESEKTALLQEKVRWELELEETAKRLEETKELVTKGEVERSSIQAMLTEALAANDILTSHLSISTQQENDLSNNLEEISKQKKAVELQLASVMKEKVQAENSLQECSSQLAKSNQEHESLIRELNEKSEELDALKLDLSKLSKSKTDIETVLACEKAANEKLASSYKEVSQNLLISQEEVSKLKDELNTLLQQCEEKSSTISDLETEKADIEDDLCHYVSTLNFTSQENVSLKHELSSLKNEKEELLVQLKSLHQLQNELEVKLGEAAEALSASNNERASSLGKLASVSKEKEEISMELSNLKNAFALVESKCEDLRNLNSNQKALLADKSLKIESLSQELDNLKEDFSVRNKDLQNDCDEKLQQLSLLREDLNQLQASFDSLENEKKKLKDDVLSLTAKNGALEGDVAQHISNIEILSEKIQTTLQQLNKAESDKEEAIKQWKQAEHEQKITLAKVEELKRENEDVVIRLKRAEDDKEMALEQLRNVEGAKDDALIQLKKAEADTKMALEQLANAESAKGEALEQVINANTERENALQQLDQVLSEKQEALIHREKAEADKKAAMLRVESLESEKSDLLSCIQAENKLKENLISNLKKKDEILEELQAASLTKEKLIENYIEKVSQLQQEKEKLSEELKLALSEKDLASNLNQDAAQEIDALRNEVERVTSVKTLLEREVGDYCKKLEVTQSKVESLETQIISEIRTIQELEAKLASSSNTETEKEKQSTSEVQDDASKQCKKAEELVQILQVTTQNQKDMLEKVRKENEALLGQIDELQGSIEVKEELLSETQACLEKLRAERDSLRDLVTVKDQIINCEKATASSLERQSSDELDVAMKLLEGELHSSQSTSEMIAQELRIVQKTFEEEKMKLQEALAEAQSTAESYQKEAVELKQQLKAPRSGEKVADAQREEYQWQLDGMKHHLEFQFDTMMNQKLDVEDHLSILQGVIKDVSCICDNVFAVLPSNCDAVYEVTVMRKEVEMKLRAVDKKYSDSLCGIISLANDIFKFSKKQVELPASENQLDLSLLAERDKIEDRISKSCEGMSSLSSDVRSVINSCKFLIERCESYLKAQTRESLKIKTSFGKDSIADGSIENVSPHNKCGPSKQSPPAATVESSKVSTGAQKCNWFGNSANIEDGYHLLESSHSELEKEVAVLRNQLTELKMAAAQGSSNDELVKLKAEVSNLMLRPTPDQLEEKLKELHVQYSNKLENMKSKMKQIVKDEVNKVEEEKQKSEKEIIAKYSKRIIEFEEHVKQLSEQLWKLGEKLLQEQQDHKNAKERLEALKERQRQYLMSKQRTQSLDRLDMILQGSKISSSSSSSQLKRRCNSQVTQGGLASASAKVHPVRDVSPEVDGNTSRRSTMMAPASMGLAFPEEDEDGEVFNNDYLAELKEGKCRVPLDNSRISELQYRNSLCPPHLKSSYPAETQFQDPQLCRDEEIKGADGRVRRQGKDKQSYLEILPYIRQRALCYLQRSIVNWPKQTAQEQKRMLLQLRHVLLQPKSVRRSIIRHRNCWSDIRELTHPTHVCVRARVKQQHHDVLNKPDAAPANFSPSRLPDRKKQSSIETSPQTQCHCQKKMKEVDNALLISSKGAGKQVPKTSIQNSRLKFKEEPSKVLSDNKKELKCNIHKPVRIKTPRRIDTLPKKSHNLPQCAFNEKKGRAVQMCRGQTDKDHANLKSPKSRYLRSPYSVYSPMTPQKLPNNKPRVRSLLRLEQTPAFQNPPKILLNDRHALHSQRCGYTKTVAPGRKPLTQRNAQIPQRKGNLHSQDTTKSTRHAVIAKPSLLIYQTKLWRRTPYDKQKSQKVVTNPGSCRTIGKVSKSSEVSALHPKNPYENKTKRPHVTLDKETAKSRSPALSSKRISSNCAFPKMQWEKGNKVFDAQRCLERIAAKLQRLPCNGHGPGSVMAERLACDGRLLARQIKWNQSQRTRLHQPPIEEKRQGSAELKMAHGTNLYSSQEIFSKLSKCRNFHQSNILYSDDDLEFLEILDNTSVPRKSSKTDCLSPKVGLTLELKGNLVDRVMSRFGKMEGNGKLCDLAHTLFPKTSYKRPGPPTPSKKAGRLSLQGKEDLTPRVSALREHNESISSQGVGMLRVAKTTPSRLRALFTSSKVANAATLPATKKEESATPATPTSKRLSIFRKRFGSNKENQSASSGYASFH</sequence>
<name>A0AAE1LR69_9NEOP</name>
<feature type="coiled-coil region" evidence="1">
    <location>
        <begin position="1856"/>
        <end position="1955"/>
    </location>
</feature>
<feature type="coiled-coil region" evidence="1">
    <location>
        <begin position="387"/>
        <end position="516"/>
    </location>
</feature>
<feature type="region of interest" description="Disordered" evidence="2">
    <location>
        <begin position="1994"/>
        <end position="2020"/>
    </location>
</feature>
<dbReference type="Proteomes" id="UP001219518">
    <property type="component" value="Unassembled WGS sequence"/>
</dbReference>
<evidence type="ECO:0000256" key="2">
    <source>
        <dbReference type="SAM" id="MobiDB-lite"/>
    </source>
</evidence>
<feature type="compositionally biased region" description="Polar residues" evidence="2">
    <location>
        <begin position="1765"/>
        <end position="1777"/>
    </location>
</feature>
<gene>
    <name evidence="3" type="ORF">KUF71_015681</name>
</gene>
<feature type="compositionally biased region" description="Polar residues" evidence="2">
    <location>
        <begin position="2806"/>
        <end position="2820"/>
    </location>
</feature>
<keyword evidence="4" id="KW-1185">Reference proteome</keyword>
<feature type="region of interest" description="Disordered" evidence="2">
    <location>
        <begin position="1750"/>
        <end position="1777"/>
    </location>
</feature>
<evidence type="ECO:0000256" key="1">
    <source>
        <dbReference type="SAM" id="Coils"/>
    </source>
</evidence>
<reference evidence="3" key="2">
    <citation type="journal article" date="2023" name="BMC Genomics">
        <title>Pest status, molecular evolution, and epigenetic factors derived from the genome assembly of Frankliniella fusca, a thysanopteran phytovirus vector.</title>
        <authorList>
            <person name="Catto M.A."/>
            <person name="Labadie P.E."/>
            <person name="Jacobson A.L."/>
            <person name="Kennedy G.G."/>
            <person name="Srinivasan R."/>
            <person name="Hunt B.G."/>
        </authorList>
    </citation>
    <scope>NUCLEOTIDE SEQUENCE</scope>
    <source>
        <strain evidence="3">PL_HMW_Pooled</strain>
    </source>
</reference>
<feature type="region of interest" description="Disordered" evidence="2">
    <location>
        <begin position="2462"/>
        <end position="2520"/>
    </location>
</feature>
<feature type="region of interest" description="Disordered" evidence="2">
    <location>
        <begin position="1371"/>
        <end position="1394"/>
    </location>
</feature>
<dbReference type="Gene3D" id="1.10.287.1490">
    <property type="match status" value="1"/>
</dbReference>
<feature type="compositionally biased region" description="Polar residues" evidence="2">
    <location>
        <begin position="2224"/>
        <end position="2234"/>
    </location>
</feature>
<feature type="compositionally biased region" description="Basic and acidic residues" evidence="2">
    <location>
        <begin position="2491"/>
        <end position="2510"/>
    </location>
</feature>
<dbReference type="EMBL" id="JAHWGI010001285">
    <property type="protein sequence ID" value="KAK3927397.1"/>
    <property type="molecule type" value="Genomic_DNA"/>
</dbReference>
<evidence type="ECO:0000313" key="3">
    <source>
        <dbReference type="EMBL" id="KAK3927397.1"/>
    </source>
</evidence>
<keyword evidence="1" id="KW-0175">Coiled coil</keyword>
<organism evidence="3 4">
    <name type="scientific">Frankliniella fusca</name>
    <dbReference type="NCBI Taxonomy" id="407009"/>
    <lineage>
        <taxon>Eukaryota</taxon>
        <taxon>Metazoa</taxon>
        <taxon>Ecdysozoa</taxon>
        <taxon>Arthropoda</taxon>
        <taxon>Hexapoda</taxon>
        <taxon>Insecta</taxon>
        <taxon>Pterygota</taxon>
        <taxon>Neoptera</taxon>
        <taxon>Paraneoptera</taxon>
        <taxon>Thysanoptera</taxon>
        <taxon>Terebrantia</taxon>
        <taxon>Thripoidea</taxon>
        <taxon>Thripidae</taxon>
        <taxon>Frankliniella</taxon>
    </lineage>
</organism>
<reference evidence="3" key="1">
    <citation type="submission" date="2021-07" db="EMBL/GenBank/DDBJ databases">
        <authorList>
            <person name="Catto M.A."/>
            <person name="Jacobson A."/>
            <person name="Kennedy G."/>
            <person name="Labadie P."/>
            <person name="Hunt B.G."/>
            <person name="Srinivasan R."/>
        </authorList>
    </citation>
    <scope>NUCLEOTIDE SEQUENCE</scope>
    <source>
        <strain evidence="3">PL_HMW_Pooled</strain>
        <tissue evidence="3">Head</tissue>
    </source>
</reference>